<comment type="caution">
    <text evidence="7">The sequence shown here is derived from an EMBL/GenBank/DDBJ whole genome shotgun (WGS) entry which is preliminary data.</text>
</comment>
<dbReference type="SUPFAM" id="SSF56425">
    <property type="entry name" value="Succinate dehydrogenase/fumarate reductase flavoprotein, catalytic domain"/>
    <property type="match status" value="1"/>
</dbReference>
<feature type="signal peptide" evidence="5">
    <location>
        <begin position="1"/>
        <end position="31"/>
    </location>
</feature>
<evidence type="ECO:0000256" key="2">
    <source>
        <dbReference type="ARBA" id="ARBA00022630"/>
    </source>
</evidence>
<evidence type="ECO:0000256" key="1">
    <source>
        <dbReference type="ARBA" id="ARBA00001974"/>
    </source>
</evidence>
<organism evidence="7 8">
    <name type="scientific">Sutterella parvirubra YIT 11816</name>
    <dbReference type="NCBI Taxonomy" id="762967"/>
    <lineage>
        <taxon>Bacteria</taxon>
        <taxon>Pseudomonadati</taxon>
        <taxon>Pseudomonadota</taxon>
        <taxon>Betaproteobacteria</taxon>
        <taxon>Burkholderiales</taxon>
        <taxon>Sutterellaceae</taxon>
        <taxon>Sutterella</taxon>
    </lineage>
</organism>
<evidence type="ECO:0000313" key="7">
    <source>
        <dbReference type="EMBL" id="EHY32039.1"/>
    </source>
</evidence>
<evidence type="ECO:0000259" key="6">
    <source>
        <dbReference type="Pfam" id="PF00890"/>
    </source>
</evidence>
<feature type="domain" description="FAD-dependent oxidoreductase 2 FAD-binding" evidence="6">
    <location>
        <begin position="42"/>
        <end position="466"/>
    </location>
</feature>
<dbReference type="SUPFAM" id="SSF51905">
    <property type="entry name" value="FAD/NAD(P)-binding domain"/>
    <property type="match status" value="1"/>
</dbReference>
<dbReference type="InterPro" id="IPR006311">
    <property type="entry name" value="TAT_signal"/>
</dbReference>
<evidence type="ECO:0000256" key="5">
    <source>
        <dbReference type="RuleBase" id="RU366062"/>
    </source>
</evidence>
<keyword evidence="8" id="KW-1185">Reference proteome</keyword>
<keyword evidence="3 5" id="KW-0274">FAD</keyword>
<dbReference type="AlphaFoldDB" id="H3KCW1"/>
<evidence type="ECO:0000313" key="8">
    <source>
        <dbReference type="Proteomes" id="UP000004956"/>
    </source>
</evidence>
<dbReference type="InterPro" id="IPR036188">
    <property type="entry name" value="FAD/NAD-bd_sf"/>
</dbReference>
<dbReference type="NCBIfam" id="TIGR01813">
    <property type="entry name" value="flavo_cyto_c"/>
    <property type="match status" value="1"/>
</dbReference>
<dbReference type="EMBL" id="AFBQ01000066">
    <property type="protein sequence ID" value="EHY32039.1"/>
    <property type="molecule type" value="Genomic_DNA"/>
</dbReference>
<comment type="similarity">
    <text evidence="5">Belongs to the FAD-dependent oxidoreductase 2 family. FRD/SDH subfamily.</text>
</comment>
<name>H3KCW1_9BURK</name>
<dbReference type="GO" id="GO:0010181">
    <property type="term" value="F:FMN binding"/>
    <property type="evidence" value="ECO:0007669"/>
    <property type="project" value="InterPro"/>
</dbReference>
<dbReference type="HOGENOM" id="CLU_011398_4_5_4"/>
<dbReference type="InterPro" id="IPR003953">
    <property type="entry name" value="FAD-dep_OxRdtase_2_FAD-bd"/>
</dbReference>
<keyword evidence="2 5" id="KW-0285">Flavoprotein</keyword>
<dbReference type="InterPro" id="IPR010960">
    <property type="entry name" value="Flavocytochrome_c"/>
</dbReference>
<evidence type="ECO:0000256" key="4">
    <source>
        <dbReference type="ARBA" id="ARBA00023002"/>
    </source>
</evidence>
<evidence type="ECO:0000256" key="3">
    <source>
        <dbReference type="ARBA" id="ARBA00022827"/>
    </source>
</evidence>
<sequence>MHAKDLTRRTLFKRTAAVSAMAGFMPLVADAKDAAAFDVETDVVVIGTGAAGSSAAARAAELGLKVVVLEKMRVAGGSTAVCNGGFCICGTDLQEKAGIKDSPELFERELLAMGKVNDPALVRTFVTKCLDTYHWAKGLGVEFGAPTTGAGMSVPRQHMTKTSQMLGVFHDLIRAKGGEIRMNTAARRLITDADGKVIGVEAAAGKKALRIRAKKGVVIAAGGWARSEDLLRRFTPAAEKALKLGGLGNTGDGTKMAWALGADLLDVSYTKATYGFNPKTQTSAFVMYNGAVIVNKKGERFADESRPYKELGELVMQEPDGIGYQVYDAAIHAEAQKDPLAKTDYLKKNGELFEADTLEALAGKIGVPADALVRTVKAYNEGLAKGADAFGRTSLSAGGGKPQPITKAPFYAFAATACLLSTYCGPKIDTEARVVNIFGEVIPGLWAAGEGTGGFHGAAYMSGTSVGKAVIFGKIAAESIAKA</sequence>
<dbReference type="GO" id="GO:0016491">
    <property type="term" value="F:oxidoreductase activity"/>
    <property type="evidence" value="ECO:0007669"/>
    <property type="project" value="UniProtKB-KW"/>
</dbReference>
<dbReference type="InterPro" id="IPR027477">
    <property type="entry name" value="Succ_DH/fumarate_Rdtase_cat_sf"/>
</dbReference>
<feature type="chain" id="PRO_5022249402" evidence="5">
    <location>
        <begin position="32"/>
        <end position="483"/>
    </location>
</feature>
<comment type="cofactor">
    <cofactor evidence="1">
        <name>FAD</name>
        <dbReference type="ChEBI" id="CHEBI:57692"/>
    </cofactor>
</comment>
<dbReference type="PROSITE" id="PS51318">
    <property type="entry name" value="TAT"/>
    <property type="match status" value="1"/>
</dbReference>
<dbReference type="Gene3D" id="3.90.700.10">
    <property type="entry name" value="Succinate dehydrogenase/fumarate reductase flavoprotein, catalytic domain"/>
    <property type="match status" value="1"/>
</dbReference>
<dbReference type="OrthoDB" id="9813348at2"/>
<reference evidence="7 8" key="1">
    <citation type="submission" date="2011-11" db="EMBL/GenBank/DDBJ databases">
        <authorList>
            <person name="Weinstock G."/>
            <person name="Sodergren E."/>
            <person name="Clifton S."/>
            <person name="Fulton L."/>
            <person name="Fulton B."/>
            <person name="Courtney L."/>
            <person name="Fronick C."/>
            <person name="Harrison M."/>
            <person name="Strong C."/>
            <person name="Farmer C."/>
            <person name="Delahaunty K."/>
            <person name="Markovic C."/>
            <person name="Hall O."/>
            <person name="Minx P."/>
            <person name="Tomlinson C."/>
            <person name="Mitreva M."/>
            <person name="Hou S."/>
            <person name="Chen J."/>
            <person name="Wollam A."/>
            <person name="Pepin K.H."/>
            <person name="Johnson M."/>
            <person name="Bhonagiri V."/>
            <person name="Zhang X."/>
            <person name="Suruliraj S."/>
            <person name="Warren W."/>
            <person name="Chinwalla A."/>
            <person name="Mardis E.R."/>
            <person name="Wilson R.K."/>
        </authorList>
    </citation>
    <scope>NUCLEOTIDE SEQUENCE [LARGE SCALE GENOMIC DNA]</scope>
    <source>
        <strain evidence="7 8">YIT 11816</strain>
    </source>
</reference>
<gene>
    <name evidence="7" type="ORF">HMPREF9440_00565</name>
</gene>
<dbReference type="STRING" id="762967.HMPREF9440_00565"/>
<dbReference type="RefSeq" id="WP_008541131.1">
    <property type="nucleotide sequence ID" value="NZ_JH604889.1"/>
</dbReference>
<dbReference type="Proteomes" id="UP000004956">
    <property type="component" value="Unassembled WGS sequence"/>
</dbReference>
<accession>H3KCW1</accession>
<dbReference type="Pfam" id="PF00890">
    <property type="entry name" value="FAD_binding_2"/>
    <property type="match status" value="1"/>
</dbReference>
<dbReference type="PANTHER" id="PTHR43400:SF10">
    <property type="entry name" value="3-OXOSTEROID 1-DEHYDROGENASE"/>
    <property type="match status" value="1"/>
</dbReference>
<proteinExistence type="inferred from homology"/>
<keyword evidence="4 5" id="KW-0560">Oxidoreductase</keyword>
<protein>
    <submittedName>
        <fullName evidence="7">Flavocytochrome c</fullName>
    </submittedName>
</protein>
<dbReference type="Gene3D" id="3.50.50.60">
    <property type="entry name" value="FAD/NAD(P)-binding domain"/>
    <property type="match status" value="1"/>
</dbReference>
<keyword evidence="5" id="KW-0732">Signal</keyword>
<dbReference type="PATRIC" id="fig|762967.3.peg.468"/>
<dbReference type="GO" id="GO:0008202">
    <property type="term" value="P:steroid metabolic process"/>
    <property type="evidence" value="ECO:0007669"/>
    <property type="project" value="UniProtKB-ARBA"/>
</dbReference>
<dbReference type="InterPro" id="IPR050315">
    <property type="entry name" value="FAD-oxidoreductase_2"/>
</dbReference>
<dbReference type="PANTHER" id="PTHR43400">
    <property type="entry name" value="FUMARATE REDUCTASE"/>
    <property type="match status" value="1"/>
</dbReference>